<dbReference type="GO" id="GO:0022904">
    <property type="term" value="P:respiratory electron transport chain"/>
    <property type="evidence" value="ECO:0007669"/>
    <property type="project" value="InterPro"/>
</dbReference>
<dbReference type="RefSeq" id="WP_006885137.1">
    <property type="nucleotide sequence ID" value="NZ_AOIU01000036.1"/>
</dbReference>
<dbReference type="GO" id="GO:0016491">
    <property type="term" value="F:oxidoreductase activity"/>
    <property type="evidence" value="ECO:0007669"/>
    <property type="project" value="InterPro"/>
</dbReference>
<dbReference type="SUPFAM" id="SSF81648">
    <property type="entry name" value="a domain/subunit of cytochrome bc1 complex (Ubiquinol-cytochrome c reductase)"/>
    <property type="match status" value="1"/>
</dbReference>
<feature type="transmembrane region" description="Helical" evidence="11">
    <location>
        <begin position="48"/>
        <end position="67"/>
    </location>
</feature>
<feature type="transmembrane region" description="Helical" evidence="11">
    <location>
        <begin position="425"/>
        <end position="448"/>
    </location>
</feature>
<organism evidence="14 15">
    <name type="scientific">Halosimplex carlsbadense 2-9-1</name>
    <dbReference type="NCBI Taxonomy" id="797114"/>
    <lineage>
        <taxon>Archaea</taxon>
        <taxon>Methanobacteriati</taxon>
        <taxon>Methanobacteriota</taxon>
        <taxon>Stenosarchaea group</taxon>
        <taxon>Halobacteria</taxon>
        <taxon>Halobacteriales</taxon>
        <taxon>Haloarculaceae</taxon>
        <taxon>Halosimplex</taxon>
    </lineage>
</organism>
<evidence type="ECO:0000313" key="15">
    <source>
        <dbReference type="Proteomes" id="UP000011626"/>
    </source>
</evidence>
<evidence type="ECO:0000256" key="11">
    <source>
        <dbReference type="SAM" id="Phobius"/>
    </source>
</evidence>
<comment type="subcellular location">
    <subcellularLocation>
        <location evidence="1">Membrane</location>
        <topology evidence="1">Multi-pass membrane protein</topology>
    </subcellularLocation>
</comment>
<feature type="domain" description="Cytochrome b/b6 N-terminal region profile" evidence="12">
    <location>
        <begin position="16"/>
        <end position="241"/>
    </location>
</feature>
<evidence type="ECO:0000256" key="8">
    <source>
        <dbReference type="ARBA" id="ARBA00023004"/>
    </source>
</evidence>
<feature type="compositionally biased region" description="Basic and acidic residues" evidence="10">
    <location>
        <begin position="500"/>
        <end position="510"/>
    </location>
</feature>
<evidence type="ECO:0000259" key="13">
    <source>
        <dbReference type="PROSITE" id="PS51003"/>
    </source>
</evidence>
<reference evidence="14 15" key="1">
    <citation type="journal article" date="2014" name="PLoS Genet.">
        <title>Phylogenetically driven sequencing of extremely halophilic archaea reveals strategies for static and dynamic osmo-response.</title>
        <authorList>
            <person name="Becker E.A."/>
            <person name="Seitzer P.M."/>
            <person name="Tritt A."/>
            <person name="Larsen D."/>
            <person name="Krusor M."/>
            <person name="Yao A.I."/>
            <person name="Wu D."/>
            <person name="Madern D."/>
            <person name="Eisen J.A."/>
            <person name="Darling A.E."/>
            <person name="Facciotti M.T."/>
        </authorList>
    </citation>
    <scope>NUCLEOTIDE SEQUENCE [LARGE SCALE GENOMIC DNA]</scope>
    <source>
        <strain evidence="14 15">2-9-1</strain>
    </source>
</reference>
<feature type="transmembrane region" description="Helical" evidence="11">
    <location>
        <begin position="209"/>
        <end position="232"/>
    </location>
</feature>
<evidence type="ECO:0000313" key="14">
    <source>
        <dbReference type="EMBL" id="ELZ22301.1"/>
    </source>
</evidence>
<dbReference type="OrthoDB" id="55795at2157"/>
<feature type="region of interest" description="Disordered" evidence="10">
    <location>
        <begin position="487"/>
        <end position="510"/>
    </location>
</feature>
<dbReference type="Gene3D" id="1.20.810.10">
    <property type="entry name" value="Cytochrome Bc1 Complex, Chain C"/>
    <property type="match status" value="1"/>
</dbReference>
<dbReference type="AlphaFoldDB" id="M0CGC1"/>
<evidence type="ECO:0000256" key="1">
    <source>
        <dbReference type="ARBA" id="ARBA00004141"/>
    </source>
</evidence>
<dbReference type="PROSITE" id="PS51002">
    <property type="entry name" value="CYTB_NTER"/>
    <property type="match status" value="1"/>
</dbReference>
<keyword evidence="5" id="KW-0479">Metal-binding</keyword>
<gene>
    <name evidence="14" type="ORF">C475_17353</name>
</gene>
<keyword evidence="7 11" id="KW-1133">Transmembrane helix</keyword>
<keyword evidence="3" id="KW-0349">Heme</keyword>
<dbReference type="InterPro" id="IPR016174">
    <property type="entry name" value="Di-haem_cyt_TM"/>
</dbReference>
<protein>
    <submittedName>
        <fullName evidence="14">Menaquinol-cytochrome-c reductase</fullName>
    </submittedName>
</protein>
<evidence type="ECO:0000256" key="6">
    <source>
        <dbReference type="ARBA" id="ARBA00022982"/>
    </source>
</evidence>
<evidence type="ECO:0000256" key="5">
    <source>
        <dbReference type="ARBA" id="ARBA00022723"/>
    </source>
</evidence>
<evidence type="ECO:0000256" key="4">
    <source>
        <dbReference type="ARBA" id="ARBA00022692"/>
    </source>
</evidence>
<dbReference type="Proteomes" id="UP000011626">
    <property type="component" value="Unassembled WGS sequence"/>
</dbReference>
<feature type="transmembrane region" description="Helical" evidence="11">
    <location>
        <begin position="310"/>
        <end position="335"/>
    </location>
</feature>
<keyword evidence="15" id="KW-1185">Reference proteome</keyword>
<feature type="compositionally biased region" description="Low complexity" evidence="10">
    <location>
        <begin position="253"/>
        <end position="277"/>
    </location>
</feature>
<dbReference type="PANTHER" id="PTHR19271">
    <property type="entry name" value="CYTOCHROME B"/>
    <property type="match status" value="1"/>
</dbReference>
<dbReference type="PROSITE" id="PS51003">
    <property type="entry name" value="CYTB_CTER"/>
    <property type="match status" value="1"/>
</dbReference>
<dbReference type="Pfam" id="PF13631">
    <property type="entry name" value="Cytochrom_B_N_2"/>
    <property type="match status" value="1"/>
</dbReference>
<dbReference type="PATRIC" id="fig|797114.5.peg.3534"/>
<keyword evidence="8" id="KW-0408">Iron</keyword>
<keyword evidence="9 11" id="KW-0472">Membrane</keyword>
<feature type="domain" description="Cytochrome b/b6 C-terminal region profile" evidence="13">
    <location>
        <begin position="292"/>
        <end position="411"/>
    </location>
</feature>
<sequence>MAESDDGEGSGRLGRAYGWVDARLDLDSDRDVLGKAFPAEDSFLLGEVALFCFLVLVLTGMFLGFFFEPSTSDVTYEGSVERFQGQDVPEAFASVLNITYDVPFGMLLRRMHHWAAHLFIASMALHMLRVFFTGAYRNPREPNWLVGTGLAGLSMGAAYTGYALPFDEFASTATGIGYNLASSIPLAGGALSKLVFGGSFPSSATIPRFYFLHVLVIPLAIAGLIGVHMLILMRQKHTEAERDEDVPGPAPPAEGAAASGGTAAVTDGAGDGPAATDGGVAGTVRAKVAGAVDRNDDSVIVGLPAFPNQAAVSAVVFFLTLATLALLAGFLPVHNVAEYGPNDPAGTPALIMPDWFLMWVYGFLKLLPSWLAFHVPILGEVNAEFVGGILMPGLVFGAVAAWPFVDYYRDPEHFALNPLDRPKQTAVGVFGVTFIMVASIAGMNNIAADALGTETGAVNAVLWWALLGWPTLCAAVTYGLLGGNDADEPEAANGGADAGSDERPETEGER</sequence>
<comment type="caution">
    <text evidence="14">The sequence shown here is derived from an EMBL/GenBank/DDBJ whole genome shotgun (WGS) entry which is preliminary data.</text>
</comment>
<dbReference type="InterPro" id="IPR005797">
    <property type="entry name" value="Cyt_b/b6_N"/>
</dbReference>
<evidence type="ECO:0000256" key="10">
    <source>
        <dbReference type="SAM" id="MobiDB-lite"/>
    </source>
</evidence>
<keyword evidence="2" id="KW-0813">Transport</keyword>
<dbReference type="EMBL" id="AOIU01000036">
    <property type="protein sequence ID" value="ELZ22301.1"/>
    <property type="molecule type" value="Genomic_DNA"/>
</dbReference>
<dbReference type="GO" id="GO:0009055">
    <property type="term" value="F:electron transfer activity"/>
    <property type="evidence" value="ECO:0007669"/>
    <property type="project" value="InterPro"/>
</dbReference>
<dbReference type="GO" id="GO:0016020">
    <property type="term" value="C:membrane"/>
    <property type="evidence" value="ECO:0007669"/>
    <property type="project" value="UniProtKB-SubCell"/>
</dbReference>
<evidence type="ECO:0000256" key="3">
    <source>
        <dbReference type="ARBA" id="ARBA00022617"/>
    </source>
</evidence>
<keyword evidence="4 11" id="KW-0812">Transmembrane</keyword>
<feature type="transmembrane region" description="Helical" evidence="11">
    <location>
        <begin position="144"/>
        <end position="164"/>
    </location>
</feature>
<accession>M0CGC1</accession>
<dbReference type="InterPro" id="IPR005798">
    <property type="entry name" value="Cyt_b/b6_C"/>
</dbReference>
<dbReference type="STRING" id="797114.C475_17353"/>
<feature type="transmembrane region" description="Helical" evidence="11">
    <location>
        <begin position="355"/>
        <end position="373"/>
    </location>
</feature>
<dbReference type="Pfam" id="PF00032">
    <property type="entry name" value="Cytochrom_B_C"/>
    <property type="match status" value="1"/>
</dbReference>
<dbReference type="InterPro" id="IPR036150">
    <property type="entry name" value="Cyt_b/b6_C_sf"/>
</dbReference>
<evidence type="ECO:0000259" key="12">
    <source>
        <dbReference type="PROSITE" id="PS51002"/>
    </source>
</evidence>
<feature type="transmembrane region" description="Helical" evidence="11">
    <location>
        <begin position="460"/>
        <end position="481"/>
    </location>
</feature>
<feature type="transmembrane region" description="Helical" evidence="11">
    <location>
        <begin position="385"/>
        <end position="405"/>
    </location>
</feature>
<keyword evidence="6" id="KW-0249">Electron transport</keyword>
<evidence type="ECO:0000256" key="2">
    <source>
        <dbReference type="ARBA" id="ARBA00022448"/>
    </source>
</evidence>
<proteinExistence type="predicted"/>
<dbReference type="PANTHER" id="PTHR19271:SF16">
    <property type="entry name" value="CYTOCHROME B"/>
    <property type="match status" value="1"/>
</dbReference>
<evidence type="ECO:0000256" key="9">
    <source>
        <dbReference type="ARBA" id="ARBA00023136"/>
    </source>
</evidence>
<feature type="transmembrane region" description="Helical" evidence="11">
    <location>
        <begin position="114"/>
        <end position="132"/>
    </location>
</feature>
<evidence type="ECO:0000256" key="7">
    <source>
        <dbReference type="ARBA" id="ARBA00022989"/>
    </source>
</evidence>
<dbReference type="eggNOG" id="arCOG01721">
    <property type="taxonomic scope" value="Archaea"/>
</dbReference>
<dbReference type="InterPro" id="IPR027387">
    <property type="entry name" value="Cytb/b6-like_sf"/>
</dbReference>
<name>M0CGC1_9EURY</name>
<dbReference type="SUPFAM" id="SSF81342">
    <property type="entry name" value="Transmembrane di-heme cytochromes"/>
    <property type="match status" value="1"/>
</dbReference>
<dbReference type="GO" id="GO:0046872">
    <property type="term" value="F:metal ion binding"/>
    <property type="evidence" value="ECO:0007669"/>
    <property type="project" value="UniProtKB-KW"/>
</dbReference>
<feature type="region of interest" description="Disordered" evidence="10">
    <location>
        <begin position="241"/>
        <end position="277"/>
    </location>
</feature>